<evidence type="ECO:0000256" key="1">
    <source>
        <dbReference type="ARBA" id="ARBA00004141"/>
    </source>
</evidence>
<dbReference type="Proteomes" id="UP000218287">
    <property type="component" value="Chromosome"/>
</dbReference>
<evidence type="ECO:0000256" key="4">
    <source>
        <dbReference type="ARBA" id="ARBA00022989"/>
    </source>
</evidence>
<feature type="transmembrane region" description="Helical" evidence="6">
    <location>
        <begin position="135"/>
        <end position="157"/>
    </location>
</feature>
<feature type="transmembrane region" description="Helical" evidence="6">
    <location>
        <begin position="196"/>
        <end position="225"/>
    </location>
</feature>
<dbReference type="AlphaFoldDB" id="A0A1Z4GI53"/>
<evidence type="ECO:0000256" key="3">
    <source>
        <dbReference type="ARBA" id="ARBA00022692"/>
    </source>
</evidence>
<dbReference type="Pfam" id="PF01384">
    <property type="entry name" value="PHO4"/>
    <property type="match status" value="2"/>
</dbReference>
<evidence type="ECO:0000256" key="5">
    <source>
        <dbReference type="ARBA" id="ARBA00023136"/>
    </source>
</evidence>
<organism evidence="7 8">
    <name type="scientific">Anabaenopsis circularis NIES-21</name>
    <dbReference type="NCBI Taxonomy" id="1085406"/>
    <lineage>
        <taxon>Bacteria</taxon>
        <taxon>Bacillati</taxon>
        <taxon>Cyanobacteriota</taxon>
        <taxon>Cyanophyceae</taxon>
        <taxon>Nostocales</taxon>
        <taxon>Nodulariaceae</taxon>
        <taxon>Anabaenopsis</taxon>
    </lineage>
</organism>
<gene>
    <name evidence="7" type="ORF">NIES21_28500</name>
</gene>
<proteinExistence type="predicted"/>
<evidence type="ECO:0000313" key="7">
    <source>
        <dbReference type="EMBL" id="BAY17016.1"/>
    </source>
</evidence>
<feature type="transmembrane region" description="Helical" evidence="6">
    <location>
        <begin position="246"/>
        <end position="267"/>
    </location>
</feature>
<feature type="transmembrane region" description="Helical" evidence="6">
    <location>
        <begin position="110"/>
        <end position="128"/>
    </location>
</feature>
<dbReference type="GO" id="GO:0035435">
    <property type="term" value="P:phosphate ion transmembrane transport"/>
    <property type="evidence" value="ECO:0007669"/>
    <property type="project" value="TreeGrafter"/>
</dbReference>
<accession>A0A1Z4GI53</accession>
<keyword evidence="4 6" id="KW-1133">Transmembrane helix</keyword>
<evidence type="ECO:0000313" key="8">
    <source>
        <dbReference type="Proteomes" id="UP000218287"/>
    </source>
</evidence>
<dbReference type="PANTHER" id="PTHR11101:SF80">
    <property type="entry name" value="PHOSPHATE TRANSPORTER"/>
    <property type="match status" value="1"/>
</dbReference>
<dbReference type="EMBL" id="AP018174">
    <property type="protein sequence ID" value="BAY17016.1"/>
    <property type="molecule type" value="Genomic_DNA"/>
</dbReference>
<dbReference type="OrthoDB" id="9779554at2"/>
<keyword evidence="2" id="KW-0813">Transport</keyword>
<evidence type="ECO:0000256" key="6">
    <source>
        <dbReference type="SAM" id="Phobius"/>
    </source>
</evidence>
<feature type="transmembrane region" description="Helical" evidence="6">
    <location>
        <begin position="84"/>
        <end position="104"/>
    </location>
</feature>
<comment type="subcellular location">
    <subcellularLocation>
        <location evidence="1">Membrane</location>
        <topology evidence="1">Multi-pass membrane protein</topology>
    </subcellularLocation>
</comment>
<protein>
    <submittedName>
        <fullName evidence="7">Phosphate transporter</fullName>
    </submittedName>
</protein>
<name>A0A1Z4GI53_9CYAN</name>
<dbReference type="InterPro" id="IPR001204">
    <property type="entry name" value="Phos_transporter"/>
</dbReference>
<keyword evidence="3 6" id="KW-0812">Transmembrane</keyword>
<feature type="transmembrane region" description="Helical" evidence="6">
    <location>
        <begin position="291"/>
        <end position="317"/>
    </location>
</feature>
<sequence length="319" mass="33556">MLIISLFLATLFLAYSHGANDNFKGVATLFGSGTTSYQTAILWATIMTFAGAVASIFMAGTLVQKFSGQGIFPDEIANVPEIHLAVAIASGVTVLMAALTGFPISTTHSLTGGLLGAGLVAIGLKVNFAVLVKSFLLPLFFSPIIAIFLAAGLYKLIAYFNSRFNWFANQKVLDTLHFISAGVVSFARGINQTPKLVSIILIIEYFSIQGGMLTIAMAVGLGGLLNSQRIAETMSTRITTIDSTQGLSANLVTGFLAIAATCFGLPISSTHVAASSIVGVGLTEKKVNLRVLLQIIIAWIFTLPATAIISGIAYRLLQG</sequence>
<dbReference type="PANTHER" id="PTHR11101">
    <property type="entry name" value="PHOSPHATE TRANSPORTER"/>
    <property type="match status" value="1"/>
</dbReference>
<dbReference type="GO" id="GO:0005315">
    <property type="term" value="F:phosphate transmembrane transporter activity"/>
    <property type="evidence" value="ECO:0007669"/>
    <property type="project" value="InterPro"/>
</dbReference>
<feature type="transmembrane region" description="Helical" evidence="6">
    <location>
        <begin position="42"/>
        <end position="63"/>
    </location>
</feature>
<keyword evidence="5 6" id="KW-0472">Membrane</keyword>
<reference evidence="7 8" key="1">
    <citation type="submission" date="2017-06" db="EMBL/GenBank/DDBJ databases">
        <title>Genome sequencing of cyanobaciteial culture collection at National Institute for Environmental Studies (NIES).</title>
        <authorList>
            <person name="Hirose Y."/>
            <person name="Shimura Y."/>
            <person name="Fujisawa T."/>
            <person name="Nakamura Y."/>
            <person name="Kawachi M."/>
        </authorList>
    </citation>
    <scope>NUCLEOTIDE SEQUENCE [LARGE SCALE GENOMIC DNA]</scope>
    <source>
        <strain evidence="7 8">NIES-21</strain>
    </source>
</reference>
<evidence type="ECO:0000256" key="2">
    <source>
        <dbReference type="ARBA" id="ARBA00022448"/>
    </source>
</evidence>
<dbReference type="GO" id="GO:0016020">
    <property type="term" value="C:membrane"/>
    <property type="evidence" value="ECO:0007669"/>
    <property type="project" value="UniProtKB-SubCell"/>
</dbReference>
<keyword evidence="8" id="KW-1185">Reference proteome</keyword>